<accession>A0A1C3D1C3</accession>
<proteinExistence type="inferred from homology"/>
<dbReference type="GO" id="GO:0008233">
    <property type="term" value="F:peptidase activity"/>
    <property type="evidence" value="ECO:0007669"/>
    <property type="project" value="UniProtKB-KW"/>
</dbReference>
<evidence type="ECO:0000256" key="1">
    <source>
        <dbReference type="ARBA" id="ARBA00008542"/>
    </source>
</evidence>
<dbReference type="GO" id="GO:0006508">
    <property type="term" value="P:proteolysis"/>
    <property type="evidence" value="ECO:0007669"/>
    <property type="project" value="UniProtKB-KW"/>
</dbReference>
<dbReference type="STRING" id="1891224.BBP83_03145"/>
<dbReference type="CDD" id="cd03134">
    <property type="entry name" value="GATase1_PfpI_like"/>
    <property type="match status" value="1"/>
</dbReference>
<reference evidence="3 4" key="1">
    <citation type="submission" date="2016-07" db="EMBL/GenBank/DDBJ databases">
        <title>Acinetobacter sp. ANC 4603.</title>
        <authorList>
            <person name="Radolfova-Krizova L."/>
            <person name="Nemec A."/>
        </authorList>
    </citation>
    <scope>NUCLEOTIDE SEQUENCE [LARGE SCALE GENOMIC DNA]</scope>
    <source>
        <strain evidence="3 4">ANC 4603</strain>
    </source>
</reference>
<dbReference type="EMBL" id="MBDL01000001">
    <property type="protein sequence ID" value="ODA14798.1"/>
    <property type="molecule type" value="Genomic_DNA"/>
</dbReference>
<gene>
    <name evidence="3" type="ORF">BBP83_03145</name>
</gene>
<dbReference type="Proteomes" id="UP000186553">
    <property type="component" value="Unassembled WGS sequence"/>
</dbReference>
<dbReference type="Gene3D" id="3.40.50.880">
    <property type="match status" value="1"/>
</dbReference>
<dbReference type="PANTHER" id="PTHR42733:SF12">
    <property type="entry name" value="PROTEINASE"/>
    <property type="match status" value="1"/>
</dbReference>
<dbReference type="SUPFAM" id="SSF52317">
    <property type="entry name" value="Class I glutamine amidotransferase-like"/>
    <property type="match status" value="1"/>
</dbReference>
<dbReference type="AlphaFoldDB" id="A0A1C3D1C3"/>
<dbReference type="OrthoDB" id="9792284at2"/>
<dbReference type="NCBIfam" id="TIGR01382">
    <property type="entry name" value="PfpI"/>
    <property type="match status" value="1"/>
</dbReference>
<dbReference type="PANTHER" id="PTHR42733">
    <property type="entry name" value="DJ-1 PROTEIN"/>
    <property type="match status" value="1"/>
</dbReference>
<keyword evidence="3" id="KW-0378">Hydrolase</keyword>
<comment type="caution">
    <text evidence="3">The sequence shown here is derived from an EMBL/GenBank/DDBJ whole genome shotgun (WGS) entry which is preliminary data.</text>
</comment>
<organism evidence="3 4">
    <name type="scientific">Acinetobacter celticus</name>
    <dbReference type="NCBI Taxonomy" id="1891224"/>
    <lineage>
        <taxon>Bacteria</taxon>
        <taxon>Pseudomonadati</taxon>
        <taxon>Pseudomonadota</taxon>
        <taxon>Gammaproteobacteria</taxon>
        <taxon>Moraxellales</taxon>
        <taxon>Moraxellaceae</taxon>
        <taxon>Acinetobacter</taxon>
    </lineage>
</organism>
<dbReference type="RefSeq" id="WP_068885932.1">
    <property type="nucleotide sequence ID" value="NZ_CBCRUU010000005.1"/>
</dbReference>
<evidence type="ECO:0000313" key="3">
    <source>
        <dbReference type="EMBL" id="ODA14798.1"/>
    </source>
</evidence>
<evidence type="ECO:0000259" key="2">
    <source>
        <dbReference type="Pfam" id="PF01965"/>
    </source>
</evidence>
<dbReference type="InterPro" id="IPR029062">
    <property type="entry name" value="Class_I_gatase-like"/>
</dbReference>
<comment type="similarity">
    <text evidence="1">Belongs to the peptidase C56 family.</text>
</comment>
<evidence type="ECO:0000313" key="4">
    <source>
        <dbReference type="Proteomes" id="UP000186553"/>
    </source>
</evidence>
<sequence>MTPKALVITSNVGVEQDELLKPLAFLRSKGIECIHAALEQKPVQTVRHDKDPAQSYDPDALLGKVDVNDYDILIIPGGTVNAGTLRMNKDAQKLVQQFSDAKKPIAAICHGPWLLINANRIQNKHLTSYPSIQLDLENAGGKWVNADVHHCNTDGWMLITSRSPEDIPVFNNAILQELETHN</sequence>
<dbReference type="InterPro" id="IPR002818">
    <property type="entry name" value="DJ-1/PfpI"/>
</dbReference>
<keyword evidence="3" id="KW-0645">Protease</keyword>
<keyword evidence="4" id="KW-1185">Reference proteome</keyword>
<protein>
    <submittedName>
        <fullName evidence="3">Protease</fullName>
    </submittedName>
</protein>
<name>A0A1C3D1C3_9GAMM</name>
<dbReference type="PROSITE" id="PS51276">
    <property type="entry name" value="PEPTIDASE_C56_PFPI"/>
    <property type="match status" value="1"/>
</dbReference>
<dbReference type="Pfam" id="PF01965">
    <property type="entry name" value="DJ-1_PfpI"/>
    <property type="match status" value="1"/>
</dbReference>
<dbReference type="InterPro" id="IPR006286">
    <property type="entry name" value="C56_PfpI-like"/>
</dbReference>
<feature type="domain" description="DJ-1/PfpI" evidence="2">
    <location>
        <begin position="4"/>
        <end position="176"/>
    </location>
</feature>